<feature type="compositionally biased region" description="Basic and acidic residues" evidence="1">
    <location>
        <begin position="398"/>
        <end position="408"/>
    </location>
</feature>
<evidence type="ECO:0000256" key="1">
    <source>
        <dbReference type="SAM" id="MobiDB-lite"/>
    </source>
</evidence>
<feature type="compositionally biased region" description="Basic residues" evidence="1">
    <location>
        <begin position="1"/>
        <end position="18"/>
    </location>
</feature>
<keyword evidence="3" id="KW-1185">Reference proteome</keyword>
<proteinExistence type="predicted"/>
<name>A0A6A5ZK24_9PLEO</name>
<evidence type="ECO:0000313" key="3">
    <source>
        <dbReference type="Proteomes" id="UP000799770"/>
    </source>
</evidence>
<dbReference type="Proteomes" id="UP000799770">
    <property type="component" value="Unassembled WGS sequence"/>
</dbReference>
<accession>A0A6A5ZK24</accession>
<feature type="compositionally biased region" description="Acidic residues" evidence="1">
    <location>
        <begin position="386"/>
        <end position="397"/>
    </location>
</feature>
<feature type="compositionally biased region" description="Basic and acidic residues" evidence="1">
    <location>
        <begin position="316"/>
        <end position="335"/>
    </location>
</feature>
<feature type="region of interest" description="Disordered" evidence="1">
    <location>
        <begin position="240"/>
        <end position="456"/>
    </location>
</feature>
<protein>
    <submittedName>
        <fullName evidence="2">Uncharacterized protein</fullName>
    </submittedName>
</protein>
<organism evidence="2 3">
    <name type="scientific">Lophiotrema nucula</name>
    <dbReference type="NCBI Taxonomy" id="690887"/>
    <lineage>
        <taxon>Eukaryota</taxon>
        <taxon>Fungi</taxon>
        <taxon>Dikarya</taxon>
        <taxon>Ascomycota</taxon>
        <taxon>Pezizomycotina</taxon>
        <taxon>Dothideomycetes</taxon>
        <taxon>Pleosporomycetidae</taxon>
        <taxon>Pleosporales</taxon>
        <taxon>Lophiotremataceae</taxon>
        <taxon>Lophiotrema</taxon>
    </lineage>
</organism>
<feature type="compositionally biased region" description="Polar residues" evidence="1">
    <location>
        <begin position="409"/>
        <end position="420"/>
    </location>
</feature>
<reference evidence="2" key="1">
    <citation type="journal article" date="2020" name="Stud. Mycol.">
        <title>101 Dothideomycetes genomes: a test case for predicting lifestyles and emergence of pathogens.</title>
        <authorList>
            <person name="Haridas S."/>
            <person name="Albert R."/>
            <person name="Binder M."/>
            <person name="Bloem J."/>
            <person name="Labutti K."/>
            <person name="Salamov A."/>
            <person name="Andreopoulos B."/>
            <person name="Baker S."/>
            <person name="Barry K."/>
            <person name="Bills G."/>
            <person name="Bluhm B."/>
            <person name="Cannon C."/>
            <person name="Castanera R."/>
            <person name="Culley D."/>
            <person name="Daum C."/>
            <person name="Ezra D."/>
            <person name="Gonzalez J."/>
            <person name="Henrissat B."/>
            <person name="Kuo A."/>
            <person name="Liang C."/>
            <person name="Lipzen A."/>
            <person name="Lutzoni F."/>
            <person name="Magnuson J."/>
            <person name="Mondo S."/>
            <person name="Nolan M."/>
            <person name="Ohm R."/>
            <person name="Pangilinan J."/>
            <person name="Park H.-J."/>
            <person name="Ramirez L."/>
            <person name="Alfaro M."/>
            <person name="Sun H."/>
            <person name="Tritt A."/>
            <person name="Yoshinaga Y."/>
            <person name="Zwiers L.-H."/>
            <person name="Turgeon B."/>
            <person name="Goodwin S."/>
            <person name="Spatafora J."/>
            <person name="Crous P."/>
            <person name="Grigoriev I."/>
        </authorList>
    </citation>
    <scope>NUCLEOTIDE SEQUENCE</scope>
    <source>
        <strain evidence="2">CBS 627.86</strain>
    </source>
</reference>
<dbReference type="EMBL" id="ML977315">
    <property type="protein sequence ID" value="KAF2119635.1"/>
    <property type="molecule type" value="Genomic_DNA"/>
</dbReference>
<evidence type="ECO:0000313" key="2">
    <source>
        <dbReference type="EMBL" id="KAF2119635.1"/>
    </source>
</evidence>
<feature type="region of interest" description="Disordered" evidence="1">
    <location>
        <begin position="1"/>
        <end position="34"/>
    </location>
</feature>
<sequence>MGKRKAPTAKAPAAKRTKLGNDKSSEREDADDTGYTSHFFNRKDRCITFKAYPDGEWPKLPALSEHICENLWGDDFVIYPGAVIPVAFDGEDNCPSLILELKKTPDGAVLMHVTFYITRSFVDERTSDSELFDKSDKTHILSSWSAVLFVDPVAGPPVTKDWSKKYLLTDYIYCPKKRNPAIQEAAEAVNGCTLQKTLGLKVPKSARGQQKAPDSLKPKVYTEEELKEARQQKALLFSERASAHQVTQEEEDIPFVPDSPMAEEIPEESHAQATNTIPSHDPPSDGTKKRKHSAPQHENTVDETEGAPNKKRKTRSAAESDTPKEHENATKETRVSSRKKRKTHTTTSRDGPFKLKKRSEQEFRAGGGAILHRSTPIGLTQHSNSDSDDGDEPFFDAEEPKEVREKPSTTRAPPTRTVRSPTPAVLGPTALLQAGSLIPTESFTPPGSPVRPALYD</sequence>
<dbReference type="AlphaFoldDB" id="A0A6A5ZK24"/>
<gene>
    <name evidence="2" type="ORF">BDV96DRAFT_642651</name>
</gene>